<reference evidence="4 5" key="1">
    <citation type="submission" date="2020-04" db="EMBL/GenBank/DDBJ databases">
        <authorList>
            <consortium name="Desulfovibrio sp. FSS-1 genome sequencing consortium"/>
            <person name="Shimoshige H."/>
            <person name="Kobayashi H."/>
            <person name="Maekawa T."/>
        </authorList>
    </citation>
    <scope>NUCLEOTIDE SEQUENCE [LARGE SCALE GENOMIC DNA]</scope>
    <source>
        <strain evidence="4 5">SIID29052-01</strain>
    </source>
</reference>
<comment type="caution">
    <text evidence="4">The sequence shown here is derived from an EMBL/GenBank/DDBJ whole genome shotgun (WGS) entry which is preliminary data.</text>
</comment>
<gene>
    <name evidence="4" type="primary">epsD_2</name>
    <name evidence="4" type="ORF">NNJEOMEG_03996</name>
</gene>
<dbReference type="InterPro" id="IPR001296">
    <property type="entry name" value="Glyco_trans_1"/>
</dbReference>
<reference evidence="4 5" key="2">
    <citation type="submission" date="2020-05" db="EMBL/GenBank/DDBJ databases">
        <title>Draft genome sequence of Desulfovibrio sp. strainFSS-1.</title>
        <authorList>
            <person name="Shimoshige H."/>
            <person name="Kobayashi H."/>
            <person name="Maekawa T."/>
        </authorList>
    </citation>
    <scope>NUCLEOTIDE SEQUENCE [LARGE SCALE GENOMIC DNA]</scope>
    <source>
        <strain evidence="4 5">SIID29052-01</strain>
    </source>
</reference>
<evidence type="ECO:0000256" key="1">
    <source>
        <dbReference type="ARBA" id="ARBA00022676"/>
    </source>
</evidence>
<keyword evidence="5" id="KW-1185">Reference proteome</keyword>
<dbReference type="GO" id="GO:0016757">
    <property type="term" value="F:glycosyltransferase activity"/>
    <property type="evidence" value="ECO:0007669"/>
    <property type="project" value="UniProtKB-KW"/>
</dbReference>
<dbReference type="PANTHER" id="PTHR12526">
    <property type="entry name" value="GLYCOSYLTRANSFERASE"/>
    <property type="match status" value="1"/>
</dbReference>
<dbReference type="RefSeq" id="WP_173087256.1">
    <property type="nucleotide sequence ID" value="NZ_BLTE01000035.1"/>
</dbReference>
<evidence type="ECO:0000256" key="2">
    <source>
        <dbReference type="ARBA" id="ARBA00022679"/>
    </source>
</evidence>
<dbReference type="Pfam" id="PF00534">
    <property type="entry name" value="Glycos_transf_1"/>
    <property type="match status" value="1"/>
</dbReference>
<proteinExistence type="predicted"/>
<sequence length="547" mass="60230">MSTGRVWATLDPFLERGPTLGRIQANKAFLQALLAQDPFDAYRFYLPSKAAGSDFARLAAELPGNLPGLSKVFLLDRRDLPREIERTPHHAFHLSDCIMHPAYLAAVRNARSRQIFPVTAVTHSLSYARYGQDFLKHLSPCTTPRDAMVATSATAAKVVRGYYGLLRQGYDLDPAAYPEPGVEVIPLGVDSTLYAPADGRKRQELRTRLGFGEETVFLVLARLCLSSKMDFLPLLRAFHRLALAGTPLSAVRLVLAGHAEPDGWGRPTFEELALNIGLALTVIESPSEEAKRELYQAADVFLSPSDNLQETFGLTLLEAQASGLPVVASDFDGYRDLVLPEETGLLARTIGPRDTSDVDLLAPLRFDNHTHLLLAQRLAVDVGGLARAIERLSVDPAARRAMAQAARRHALGYSWEEIARRHVALWETLWERPVPEQPAAAHPMAVDYARVFASYPTKRLAESDTLQATRLGSAVYRGQDHPVVHVGMEDMVDMQAVRSLLVLARKPRPFGELALALPAAVEGIDAVRAETLVLWCLKHDLLELSRG</sequence>
<feature type="domain" description="Glycosyl transferase family 1" evidence="3">
    <location>
        <begin position="204"/>
        <end position="347"/>
    </location>
</feature>
<dbReference type="Proteomes" id="UP000494245">
    <property type="component" value="Unassembled WGS sequence"/>
</dbReference>
<protein>
    <submittedName>
        <fullName evidence="4">Glycosyltransferase EpsD</fullName>
        <ecNumber evidence="4">2.4.-.-</ecNumber>
    </submittedName>
</protein>
<dbReference type="PANTHER" id="PTHR12526:SF510">
    <property type="entry name" value="D-INOSITOL 3-PHOSPHATE GLYCOSYLTRANSFERASE"/>
    <property type="match status" value="1"/>
</dbReference>
<evidence type="ECO:0000313" key="4">
    <source>
        <dbReference type="EMBL" id="GFK96121.1"/>
    </source>
</evidence>
<dbReference type="EC" id="2.4.-.-" evidence="4"/>
<keyword evidence="1 4" id="KW-0328">Glycosyltransferase</keyword>
<dbReference type="SUPFAM" id="SSF53756">
    <property type="entry name" value="UDP-Glycosyltransferase/glycogen phosphorylase"/>
    <property type="match status" value="1"/>
</dbReference>
<organism evidence="4 5">
    <name type="scientific">Fundidesulfovibrio magnetotacticus</name>
    <dbReference type="NCBI Taxonomy" id="2730080"/>
    <lineage>
        <taxon>Bacteria</taxon>
        <taxon>Pseudomonadati</taxon>
        <taxon>Thermodesulfobacteriota</taxon>
        <taxon>Desulfovibrionia</taxon>
        <taxon>Desulfovibrionales</taxon>
        <taxon>Desulfovibrionaceae</taxon>
        <taxon>Fundidesulfovibrio</taxon>
    </lineage>
</organism>
<dbReference type="AlphaFoldDB" id="A0A6V8M008"/>
<evidence type="ECO:0000313" key="5">
    <source>
        <dbReference type="Proteomes" id="UP000494245"/>
    </source>
</evidence>
<dbReference type="CDD" id="cd03801">
    <property type="entry name" value="GT4_PimA-like"/>
    <property type="match status" value="1"/>
</dbReference>
<evidence type="ECO:0000259" key="3">
    <source>
        <dbReference type="Pfam" id="PF00534"/>
    </source>
</evidence>
<dbReference type="EMBL" id="BLTE01000035">
    <property type="protein sequence ID" value="GFK96121.1"/>
    <property type="molecule type" value="Genomic_DNA"/>
</dbReference>
<accession>A0A6V8M008</accession>
<keyword evidence="2 4" id="KW-0808">Transferase</keyword>
<dbReference type="Gene3D" id="3.40.50.2000">
    <property type="entry name" value="Glycogen Phosphorylase B"/>
    <property type="match status" value="4"/>
</dbReference>
<name>A0A6V8M008_9BACT</name>